<organism evidence="1 2">
    <name type="scientific">Kingdonia uniflora</name>
    <dbReference type="NCBI Taxonomy" id="39325"/>
    <lineage>
        <taxon>Eukaryota</taxon>
        <taxon>Viridiplantae</taxon>
        <taxon>Streptophyta</taxon>
        <taxon>Embryophyta</taxon>
        <taxon>Tracheophyta</taxon>
        <taxon>Spermatophyta</taxon>
        <taxon>Magnoliopsida</taxon>
        <taxon>Ranunculales</taxon>
        <taxon>Circaeasteraceae</taxon>
        <taxon>Kingdonia</taxon>
    </lineage>
</organism>
<dbReference type="EMBL" id="JACGCM010001019">
    <property type="protein sequence ID" value="KAF6162534.1"/>
    <property type="molecule type" value="Genomic_DNA"/>
</dbReference>
<evidence type="ECO:0000313" key="2">
    <source>
        <dbReference type="Proteomes" id="UP000541444"/>
    </source>
</evidence>
<keyword evidence="2" id="KW-1185">Reference proteome</keyword>
<comment type="caution">
    <text evidence="1">The sequence shown here is derived from an EMBL/GenBank/DDBJ whole genome shotgun (WGS) entry which is preliminary data.</text>
</comment>
<dbReference type="Proteomes" id="UP000541444">
    <property type="component" value="Unassembled WGS sequence"/>
</dbReference>
<reference evidence="1 2" key="1">
    <citation type="journal article" date="2020" name="IScience">
        <title>Genome Sequencing of the Endangered Kingdonia uniflora (Circaeasteraceae, Ranunculales) Reveals Potential Mechanisms of Evolutionary Specialization.</title>
        <authorList>
            <person name="Sun Y."/>
            <person name="Deng T."/>
            <person name="Zhang A."/>
            <person name="Moore M.J."/>
            <person name="Landis J.B."/>
            <person name="Lin N."/>
            <person name="Zhang H."/>
            <person name="Zhang X."/>
            <person name="Huang J."/>
            <person name="Zhang X."/>
            <person name="Sun H."/>
            <person name="Wang H."/>
        </authorList>
    </citation>
    <scope>NUCLEOTIDE SEQUENCE [LARGE SCALE GENOMIC DNA]</scope>
    <source>
        <strain evidence="1">TB1705</strain>
        <tissue evidence="1">Leaf</tissue>
    </source>
</reference>
<sequence length="54" mass="6087">MCIAFDSIETCFDELKEDYQNVKVGTTHLCSLKCTHVSLTLSCKLCHTIVLHLT</sequence>
<name>A0A7J7N681_9MAGN</name>
<gene>
    <name evidence="1" type="ORF">GIB67_003080</name>
</gene>
<protein>
    <submittedName>
        <fullName evidence="1">Uncharacterized protein</fullName>
    </submittedName>
</protein>
<dbReference type="AlphaFoldDB" id="A0A7J7N681"/>
<accession>A0A7J7N681</accession>
<evidence type="ECO:0000313" key="1">
    <source>
        <dbReference type="EMBL" id="KAF6162534.1"/>
    </source>
</evidence>
<proteinExistence type="predicted"/>